<dbReference type="EMBL" id="CAUYUJ010016640">
    <property type="protein sequence ID" value="CAK0867408.1"/>
    <property type="molecule type" value="Genomic_DNA"/>
</dbReference>
<organism evidence="1 2">
    <name type="scientific">Prorocentrum cordatum</name>
    <dbReference type="NCBI Taxonomy" id="2364126"/>
    <lineage>
        <taxon>Eukaryota</taxon>
        <taxon>Sar</taxon>
        <taxon>Alveolata</taxon>
        <taxon>Dinophyceae</taxon>
        <taxon>Prorocentrales</taxon>
        <taxon>Prorocentraceae</taxon>
        <taxon>Prorocentrum</taxon>
    </lineage>
</organism>
<proteinExistence type="predicted"/>
<gene>
    <name evidence="1" type="ORF">PCOR1329_LOCUS54356</name>
</gene>
<dbReference type="Proteomes" id="UP001189429">
    <property type="component" value="Unassembled WGS sequence"/>
</dbReference>
<evidence type="ECO:0000313" key="1">
    <source>
        <dbReference type="EMBL" id="CAK0867408.1"/>
    </source>
</evidence>
<accession>A0ABN9V6D2</accession>
<reference evidence="1" key="1">
    <citation type="submission" date="2023-10" db="EMBL/GenBank/DDBJ databases">
        <authorList>
            <person name="Chen Y."/>
            <person name="Shah S."/>
            <person name="Dougan E. K."/>
            <person name="Thang M."/>
            <person name="Chan C."/>
        </authorList>
    </citation>
    <scope>NUCLEOTIDE SEQUENCE [LARGE SCALE GENOMIC DNA]</scope>
</reference>
<keyword evidence="2" id="KW-1185">Reference proteome</keyword>
<comment type="caution">
    <text evidence="1">The sequence shown here is derived from an EMBL/GenBank/DDBJ whole genome shotgun (WGS) entry which is preliminary data.</text>
</comment>
<evidence type="ECO:0000313" key="2">
    <source>
        <dbReference type="Proteomes" id="UP001189429"/>
    </source>
</evidence>
<sequence length="110" mass="11857">MVLLPGCAACACAGRQHQPPIELTTSSVLPGAPLFLVCSYPGAALARRSPTRRASSLSPRLARRFFILFQLSPPLARRFFFVPILAPPTGAQKPDSAGLLTLRRQGALRF</sequence>
<name>A0ABN9V6D2_9DINO</name>
<protein>
    <submittedName>
        <fullName evidence="1">Uncharacterized protein</fullName>
    </submittedName>
</protein>